<proteinExistence type="predicted"/>
<protein>
    <submittedName>
        <fullName evidence="1">Uncharacterized protein</fullName>
    </submittedName>
</protein>
<dbReference type="RefSeq" id="WP_144261069.1">
    <property type="nucleotide sequence ID" value="NZ_QMDX01000002.1"/>
</dbReference>
<comment type="caution">
    <text evidence="1">The sequence shown here is derived from an EMBL/GenBank/DDBJ whole genome shotgun (WGS) entry which is preliminary data.</text>
</comment>
<organism evidence="1 2">
    <name type="scientific">Haloglomus irregulare</name>
    <dbReference type="NCBI Taxonomy" id="2234134"/>
    <lineage>
        <taxon>Archaea</taxon>
        <taxon>Methanobacteriati</taxon>
        <taxon>Methanobacteriota</taxon>
        <taxon>Stenosarchaea group</taxon>
        <taxon>Halobacteria</taxon>
        <taxon>Halobacteriales</taxon>
        <taxon>Natronomonadaceae</taxon>
        <taxon>Haloglomus</taxon>
    </lineage>
</organism>
<dbReference type="InParanoid" id="A0A554NCW4"/>
<dbReference type="OrthoDB" id="267434at2157"/>
<evidence type="ECO:0000313" key="2">
    <source>
        <dbReference type="Proteomes" id="UP000319894"/>
    </source>
</evidence>
<sequence>MGAAYGSYGIYGRDETSEGELEFGGARTQPLEHGADVTSDHTLVLYRLPDAPDGSPAAALRLWSAVDVADTDGTVERVGTAVDLPGDGASMSIYDPGGDHRADRTDAYTIGTARLDIAGLSATMPLPAGTVSLDPERTAVGDAGGYAPLWTGSHDGTVGLLATCEIRWPAGTEQELTWSMAVETAGV</sequence>
<dbReference type="Proteomes" id="UP000319894">
    <property type="component" value="Unassembled WGS sequence"/>
</dbReference>
<name>A0A554NCW4_9EURY</name>
<accession>A0A554NCW4</accession>
<keyword evidence="2" id="KW-1185">Reference proteome</keyword>
<evidence type="ECO:0000313" key="1">
    <source>
        <dbReference type="EMBL" id="TSD15229.1"/>
    </source>
</evidence>
<dbReference type="EMBL" id="QMDX01000002">
    <property type="protein sequence ID" value="TSD15229.1"/>
    <property type="molecule type" value="Genomic_DNA"/>
</dbReference>
<dbReference type="AlphaFoldDB" id="A0A554NCW4"/>
<reference evidence="1 2" key="1">
    <citation type="submission" date="2018-06" db="EMBL/GenBank/DDBJ databases">
        <title>Natronomonas sp. F16-60 a new haloarchaeon isolated from a solar saltern of Isla Cristina, Huelva, Spain.</title>
        <authorList>
            <person name="Duran-Viseras A."/>
            <person name="Sanchez-Porro C."/>
            <person name="Ventosa A."/>
        </authorList>
    </citation>
    <scope>NUCLEOTIDE SEQUENCE [LARGE SCALE GENOMIC DNA]</scope>
    <source>
        <strain evidence="1 2">F16-60</strain>
    </source>
</reference>
<gene>
    <name evidence="1" type="ORF">DP107_05105</name>
</gene>